<feature type="compositionally biased region" description="Acidic residues" evidence="5">
    <location>
        <begin position="454"/>
        <end position="479"/>
    </location>
</feature>
<evidence type="ECO:0000313" key="7">
    <source>
        <dbReference type="Proteomes" id="UP000591131"/>
    </source>
</evidence>
<organism evidence="6 7">
    <name type="scientific">Perkinsus chesapeaki</name>
    <name type="common">Clam parasite</name>
    <name type="synonym">Perkinsus andrewsi</name>
    <dbReference type="NCBI Taxonomy" id="330153"/>
    <lineage>
        <taxon>Eukaryota</taxon>
        <taxon>Sar</taxon>
        <taxon>Alveolata</taxon>
        <taxon>Perkinsozoa</taxon>
        <taxon>Perkinsea</taxon>
        <taxon>Perkinsida</taxon>
        <taxon>Perkinsidae</taxon>
        <taxon>Perkinsus</taxon>
    </lineage>
</organism>
<reference evidence="6 7" key="1">
    <citation type="submission" date="2020-04" db="EMBL/GenBank/DDBJ databases">
        <title>Perkinsus chesapeaki whole genome sequence.</title>
        <authorList>
            <person name="Bogema D.R."/>
        </authorList>
    </citation>
    <scope>NUCLEOTIDE SEQUENCE [LARGE SCALE GENOMIC DNA]</scope>
    <source>
        <strain evidence="6">ATCC PRA-425</strain>
    </source>
</reference>
<dbReference type="PANTHER" id="PTHR46545:SF1">
    <property type="entry name" value="LEUCINE-RICH REPEAT-CONTAINING PROTEIN 51"/>
    <property type="match status" value="1"/>
</dbReference>
<evidence type="ECO:0000256" key="5">
    <source>
        <dbReference type="SAM" id="MobiDB-lite"/>
    </source>
</evidence>
<dbReference type="Gene3D" id="3.80.10.10">
    <property type="entry name" value="Ribonuclease Inhibitor"/>
    <property type="match status" value="1"/>
</dbReference>
<proteinExistence type="predicted"/>
<evidence type="ECO:0000256" key="1">
    <source>
        <dbReference type="ARBA" id="ARBA00004496"/>
    </source>
</evidence>
<evidence type="ECO:0000256" key="3">
    <source>
        <dbReference type="ARBA" id="ARBA00022614"/>
    </source>
</evidence>
<gene>
    <name evidence="6" type="ORF">FOL47_005835</name>
</gene>
<keyword evidence="2" id="KW-0963">Cytoplasm</keyword>
<feature type="region of interest" description="Disordered" evidence="5">
    <location>
        <begin position="454"/>
        <end position="493"/>
    </location>
</feature>
<dbReference type="InterPro" id="IPR032675">
    <property type="entry name" value="LRR_dom_sf"/>
</dbReference>
<comment type="subcellular location">
    <subcellularLocation>
        <location evidence="1">Cytoplasm</location>
    </subcellularLocation>
</comment>
<dbReference type="EMBL" id="JAAPAO010000322">
    <property type="protein sequence ID" value="KAF4663260.1"/>
    <property type="molecule type" value="Genomic_DNA"/>
</dbReference>
<accession>A0A7J6LWD9</accession>
<dbReference type="Proteomes" id="UP000591131">
    <property type="component" value="Unassembled WGS sequence"/>
</dbReference>
<keyword evidence="7" id="KW-1185">Reference proteome</keyword>
<sequence>MTEDDKESKDATAEVAQLEPIVTYSHVVGYLTVTGEPLDFSFKDLGCCEDLVQELPRSGTRIPRVIVEKPKLDEDEDDFFASRSAPQPAPIAIPEYSSNEGGTDEGAENESEEGDEEDIETSEESTPELPVASLMVEEEFEEAAPTVVCDTPVFLTRPITVYLKLNNNTLKSLAGFSSALEAVMVSFRERLSSFVKLQRLPKLRSLTANGNPVEGRGKMYRLYIVGALTQSEESGCLCKLKSFDHSVITEDELSVAQGWYVGHLHREKLLKERLELLRDQQGMLFDPDIFEEYLIIKNKSKVDWYLPSTVRMRPHLPVKRGEYNVEIVDQEMTVKLSSEDGAKLTYEVMSDGKLSNLNLEIALFAESDGEEDNIKVDSSLLKKHVDKLLGMADKVSFLSISAYGNISTVMELYPSQEFNEICMVAKAFNIMDPALMKSPGYRVFHNIESNTVVDDDDKPAVVEEGEGVEADNSCEDETPENSGDTPVVEEQSA</sequence>
<dbReference type="GO" id="GO:0005737">
    <property type="term" value="C:cytoplasm"/>
    <property type="evidence" value="ECO:0007669"/>
    <property type="project" value="UniProtKB-SubCell"/>
</dbReference>
<comment type="caution">
    <text evidence="6">The sequence shown here is derived from an EMBL/GenBank/DDBJ whole genome shotgun (WGS) entry which is preliminary data.</text>
</comment>
<protein>
    <submittedName>
        <fullName evidence="6">Uncharacterized protein</fullName>
    </submittedName>
</protein>
<name>A0A7J6LWD9_PERCH</name>
<dbReference type="AlphaFoldDB" id="A0A7J6LWD9"/>
<evidence type="ECO:0000313" key="6">
    <source>
        <dbReference type="EMBL" id="KAF4663260.1"/>
    </source>
</evidence>
<evidence type="ECO:0000256" key="4">
    <source>
        <dbReference type="ARBA" id="ARBA00022737"/>
    </source>
</evidence>
<evidence type="ECO:0000256" key="2">
    <source>
        <dbReference type="ARBA" id="ARBA00022490"/>
    </source>
</evidence>
<feature type="region of interest" description="Disordered" evidence="5">
    <location>
        <begin position="80"/>
        <end position="129"/>
    </location>
</feature>
<keyword evidence="4" id="KW-0677">Repeat</keyword>
<dbReference type="OrthoDB" id="676979at2759"/>
<feature type="compositionally biased region" description="Acidic residues" evidence="5">
    <location>
        <begin position="102"/>
        <end position="126"/>
    </location>
</feature>
<dbReference type="PANTHER" id="PTHR46545">
    <property type="entry name" value="LEUCINE-RICH REPEAT-CONTAINING PROTEIN 51"/>
    <property type="match status" value="1"/>
</dbReference>
<keyword evidence="3" id="KW-0433">Leucine-rich repeat</keyword>